<keyword evidence="1" id="KW-0472">Membrane</keyword>
<accession>A0A6G3XIN5</accession>
<gene>
    <name evidence="2" type="ORF">G3M58_65840</name>
</gene>
<keyword evidence="1" id="KW-0812">Transmembrane</keyword>
<reference evidence="2" key="1">
    <citation type="submission" date="2020-01" db="EMBL/GenBank/DDBJ databases">
        <title>Insect and environment-associated Actinomycetes.</title>
        <authorList>
            <person name="Currrie C."/>
            <person name="Chevrette M."/>
            <person name="Carlson C."/>
            <person name="Stubbendieck R."/>
            <person name="Wendt-Pienkowski E."/>
        </authorList>
    </citation>
    <scope>NUCLEOTIDE SEQUENCE</scope>
    <source>
        <strain evidence="2">SID7499</strain>
    </source>
</reference>
<feature type="transmembrane region" description="Helical" evidence="1">
    <location>
        <begin position="117"/>
        <end position="136"/>
    </location>
</feature>
<name>A0A6G3XIN5_9ACTN</name>
<feature type="non-terminal residue" evidence="2">
    <location>
        <position position="1"/>
    </location>
</feature>
<feature type="non-terminal residue" evidence="2">
    <location>
        <position position="154"/>
    </location>
</feature>
<sequence>KATLDGKELTPLRIDGWQQAWLIPEGEGGKVTLEYEPARIYQVGLIGAGVLLLVLVGLAFGRRRGAEPYAAEEQPVVPGPGLVLGTVALTLVGVVIAGPLALAVPVLAVLAHFRPKLLAPLAFAAMAAAGVVAAVGTGDTTAEGEGAFGATAQF</sequence>
<proteinExistence type="predicted"/>
<protein>
    <submittedName>
        <fullName evidence="2">DUF3367 domain-containing protein</fullName>
    </submittedName>
</protein>
<dbReference type="AlphaFoldDB" id="A0A6G3XIN5"/>
<dbReference type="EMBL" id="JAAGMN010006821">
    <property type="protein sequence ID" value="NEE17675.1"/>
    <property type="molecule type" value="Genomic_DNA"/>
</dbReference>
<feature type="transmembrane region" description="Helical" evidence="1">
    <location>
        <begin position="81"/>
        <end position="110"/>
    </location>
</feature>
<keyword evidence="1" id="KW-1133">Transmembrane helix</keyword>
<comment type="caution">
    <text evidence="2">The sequence shown here is derived from an EMBL/GenBank/DDBJ whole genome shotgun (WGS) entry which is preliminary data.</text>
</comment>
<evidence type="ECO:0000313" key="2">
    <source>
        <dbReference type="EMBL" id="NEE17675.1"/>
    </source>
</evidence>
<evidence type="ECO:0000256" key="1">
    <source>
        <dbReference type="SAM" id="Phobius"/>
    </source>
</evidence>
<feature type="transmembrane region" description="Helical" evidence="1">
    <location>
        <begin position="40"/>
        <end position="61"/>
    </location>
</feature>
<organism evidence="2">
    <name type="scientific">Streptomyces sp. SID7499</name>
    <dbReference type="NCBI Taxonomy" id="2706086"/>
    <lineage>
        <taxon>Bacteria</taxon>
        <taxon>Bacillati</taxon>
        <taxon>Actinomycetota</taxon>
        <taxon>Actinomycetes</taxon>
        <taxon>Kitasatosporales</taxon>
        <taxon>Streptomycetaceae</taxon>
        <taxon>Streptomyces</taxon>
    </lineage>
</organism>